<evidence type="ECO:0000259" key="2">
    <source>
        <dbReference type="Pfam" id="PF10785"/>
    </source>
</evidence>
<keyword evidence="4" id="KW-0830">Ubiquinone</keyword>
<dbReference type="EMBL" id="GDJX01015942">
    <property type="protein sequence ID" value="JAT51994.1"/>
    <property type="molecule type" value="Transcribed_RNA"/>
</dbReference>
<dbReference type="PANTHER" id="PTHR34062">
    <property type="entry name" value="OXIDOREDUCTASE 21 KDA SUBUNIT, PUTATIVE (AFU_ORTHOLOGUE AFUA_4G04750)-RELATED"/>
    <property type="match status" value="1"/>
</dbReference>
<gene>
    <name evidence="4" type="primary">nuo-21_6</name>
    <name evidence="4" type="ORF">g.32534</name>
</gene>
<dbReference type="InterPro" id="IPR053229">
    <property type="entry name" value="NADH-Q_oxidrdct_subunit"/>
</dbReference>
<name>A0A1D1YBJ5_9ARAE</name>
<protein>
    <submittedName>
        <fullName evidence="4">NADH-ubiquinone oxidoreductase subunit</fullName>
    </submittedName>
</protein>
<dbReference type="InterPro" id="IPR019721">
    <property type="entry name" value="NADH-UbQ_OxRdtase_su21_N"/>
</dbReference>
<sequence length="161" mass="18448">MVQTQSSRTHYQTIDIDPHFNRVVRYFRPSDYAVWAGVTATGPAFMLMMEKTGGASKGLPLALKFSTVLSFSAGFLLAYQRSSLRFWGWSENSKEVQRDKEEMTKLIAKGEPLYGPEHMDEFNQKASSWFSKYSALKFSSIPLFNFTNHRSHGVDPKKYEN</sequence>
<dbReference type="Pfam" id="PF10785">
    <property type="entry name" value="NADH-u_ox-rdase"/>
    <property type="match status" value="1"/>
</dbReference>
<dbReference type="AlphaFoldDB" id="A0A1D1YBJ5"/>
<reference evidence="4" key="1">
    <citation type="submission" date="2015-07" db="EMBL/GenBank/DDBJ databases">
        <title>Transcriptome Assembly of Anthurium amnicola.</title>
        <authorList>
            <person name="Suzuki J."/>
        </authorList>
    </citation>
    <scope>NUCLEOTIDE SEQUENCE</scope>
</reference>
<feature type="domain" description="NADH-ubiquinone oxidoreductase 21kDa subunit C-terminal fungi" evidence="3">
    <location>
        <begin position="101"/>
        <end position="159"/>
    </location>
</feature>
<proteinExistence type="predicted"/>
<dbReference type="InterPro" id="IPR024549">
    <property type="entry name" value="NADH-UbQ_OxRdtase_su21_C_fun"/>
</dbReference>
<feature type="domain" description="NADH-ubiquinone oxidoreductase 21kDa subunit N-terminal" evidence="2">
    <location>
        <begin position="9"/>
        <end position="91"/>
    </location>
</feature>
<dbReference type="Pfam" id="PF12853">
    <property type="entry name" value="NADH_u_ox_C"/>
    <property type="match status" value="1"/>
</dbReference>
<evidence type="ECO:0000259" key="3">
    <source>
        <dbReference type="Pfam" id="PF12853"/>
    </source>
</evidence>
<dbReference type="PANTHER" id="PTHR34062:SF1">
    <property type="entry name" value="NADH-UBIQUINONE OXIDOREDUCTASE 21KDA SUBUNIT N-TERMINAL DOMAIN-CONTAINING PROTEIN"/>
    <property type="match status" value="1"/>
</dbReference>
<feature type="transmembrane region" description="Helical" evidence="1">
    <location>
        <begin position="32"/>
        <end position="49"/>
    </location>
</feature>
<accession>A0A1D1YBJ5</accession>
<keyword evidence="1" id="KW-0812">Transmembrane</keyword>
<organism evidence="4">
    <name type="scientific">Anthurium amnicola</name>
    <dbReference type="NCBI Taxonomy" id="1678845"/>
    <lineage>
        <taxon>Eukaryota</taxon>
        <taxon>Viridiplantae</taxon>
        <taxon>Streptophyta</taxon>
        <taxon>Embryophyta</taxon>
        <taxon>Tracheophyta</taxon>
        <taxon>Spermatophyta</taxon>
        <taxon>Magnoliopsida</taxon>
        <taxon>Liliopsida</taxon>
        <taxon>Araceae</taxon>
        <taxon>Pothoideae</taxon>
        <taxon>Potheae</taxon>
        <taxon>Anthurium</taxon>
    </lineage>
</organism>
<keyword evidence="1" id="KW-1133">Transmembrane helix</keyword>
<evidence type="ECO:0000313" key="4">
    <source>
        <dbReference type="EMBL" id="JAT51994.1"/>
    </source>
</evidence>
<evidence type="ECO:0000256" key="1">
    <source>
        <dbReference type="SAM" id="Phobius"/>
    </source>
</evidence>
<keyword evidence="1" id="KW-0472">Membrane</keyword>
<feature type="transmembrane region" description="Helical" evidence="1">
    <location>
        <begin position="61"/>
        <end position="79"/>
    </location>
</feature>